<comment type="caution">
    <text evidence="3">The sequence shown here is derived from an EMBL/GenBank/DDBJ whole genome shotgun (WGS) entry which is preliminary data.</text>
</comment>
<evidence type="ECO:0000256" key="1">
    <source>
        <dbReference type="SAM" id="MobiDB-lite"/>
    </source>
</evidence>
<dbReference type="Pfam" id="PF11575">
    <property type="entry name" value="FhuF_C"/>
    <property type="match status" value="1"/>
</dbReference>
<dbReference type="AlphaFoldDB" id="A0A7W9HL11"/>
<dbReference type="Proteomes" id="UP000552097">
    <property type="component" value="Unassembled WGS sequence"/>
</dbReference>
<accession>A0A7W9HL11</accession>
<dbReference type="GO" id="GO:0051537">
    <property type="term" value="F:2 iron, 2 sulfur cluster binding"/>
    <property type="evidence" value="ECO:0007669"/>
    <property type="project" value="InterPro"/>
</dbReference>
<organism evidence="3 4">
    <name type="scientific">Saccharothrix ecbatanensis</name>
    <dbReference type="NCBI Taxonomy" id="1105145"/>
    <lineage>
        <taxon>Bacteria</taxon>
        <taxon>Bacillati</taxon>
        <taxon>Actinomycetota</taxon>
        <taxon>Actinomycetes</taxon>
        <taxon>Pseudonocardiales</taxon>
        <taxon>Pseudonocardiaceae</taxon>
        <taxon>Saccharothrix</taxon>
    </lineage>
</organism>
<feature type="region of interest" description="Disordered" evidence="1">
    <location>
        <begin position="28"/>
        <end position="47"/>
    </location>
</feature>
<dbReference type="InterPro" id="IPR024726">
    <property type="entry name" value="FhuF_C"/>
</dbReference>
<protein>
    <submittedName>
        <fullName evidence="3">Ferric iron reductase protein FhuF</fullName>
    </submittedName>
</protein>
<keyword evidence="4" id="KW-1185">Reference proteome</keyword>
<name>A0A7W9HL11_9PSEU</name>
<feature type="domain" description="Ferric siderophore reductase C-terminal" evidence="2">
    <location>
        <begin position="206"/>
        <end position="226"/>
    </location>
</feature>
<evidence type="ECO:0000313" key="3">
    <source>
        <dbReference type="EMBL" id="MBB5804061.1"/>
    </source>
</evidence>
<dbReference type="RefSeq" id="WP_184921741.1">
    <property type="nucleotide sequence ID" value="NZ_JACHMO010000001.1"/>
</dbReference>
<dbReference type="EMBL" id="JACHMO010000001">
    <property type="protein sequence ID" value="MBB5804061.1"/>
    <property type="molecule type" value="Genomic_DNA"/>
</dbReference>
<reference evidence="3 4" key="1">
    <citation type="submission" date="2020-08" db="EMBL/GenBank/DDBJ databases">
        <title>Sequencing the genomes of 1000 actinobacteria strains.</title>
        <authorList>
            <person name="Klenk H.-P."/>
        </authorList>
    </citation>
    <scope>NUCLEOTIDE SEQUENCE [LARGE SCALE GENOMIC DNA]</scope>
    <source>
        <strain evidence="3 4">DSM 45486</strain>
    </source>
</reference>
<gene>
    <name evidence="3" type="ORF">F4560_003829</name>
</gene>
<evidence type="ECO:0000313" key="4">
    <source>
        <dbReference type="Proteomes" id="UP000552097"/>
    </source>
</evidence>
<sequence length="229" mass="24991">MSEFARVLTTLRQIRGLSPFFVLDVGRPTDGDRPDSDRPDSGWHDGEDLLHGPALPDALDRIATRYRTTERRVAASLFFLSYTARLLSPVVAARAIDGVAPDVRPTNLWWRYRPDGLQVRLKDPLAGVGVAESMEPVVEAVHGITPVARGLLWGNAASSMAGALRMISRSDITADCVALGEELFADPPLKGTGEFIPFPGEVVFRRRSCCLYYRLDGGGTCGDCPLPPR</sequence>
<proteinExistence type="predicted"/>
<evidence type="ECO:0000259" key="2">
    <source>
        <dbReference type="Pfam" id="PF11575"/>
    </source>
</evidence>